<protein>
    <submittedName>
        <fullName evidence="2">Uncharacterized protein</fullName>
    </submittedName>
</protein>
<evidence type="ECO:0000313" key="3">
    <source>
        <dbReference type="Proteomes" id="UP000807306"/>
    </source>
</evidence>
<dbReference type="EMBL" id="MU158014">
    <property type="protein sequence ID" value="KAF9521615.1"/>
    <property type="molecule type" value="Genomic_DNA"/>
</dbReference>
<dbReference type="OrthoDB" id="3057978at2759"/>
<accession>A0A9P6JHX5</accession>
<name>A0A9P6JHX5_9AGAR</name>
<organism evidence="2 3">
    <name type="scientific">Crepidotus variabilis</name>
    <dbReference type="NCBI Taxonomy" id="179855"/>
    <lineage>
        <taxon>Eukaryota</taxon>
        <taxon>Fungi</taxon>
        <taxon>Dikarya</taxon>
        <taxon>Basidiomycota</taxon>
        <taxon>Agaricomycotina</taxon>
        <taxon>Agaricomycetes</taxon>
        <taxon>Agaricomycetidae</taxon>
        <taxon>Agaricales</taxon>
        <taxon>Agaricineae</taxon>
        <taxon>Crepidotaceae</taxon>
        <taxon>Crepidotus</taxon>
    </lineage>
</organism>
<reference evidence="2" key="1">
    <citation type="submission" date="2020-11" db="EMBL/GenBank/DDBJ databases">
        <authorList>
            <consortium name="DOE Joint Genome Institute"/>
            <person name="Ahrendt S."/>
            <person name="Riley R."/>
            <person name="Andreopoulos W."/>
            <person name="Labutti K."/>
            <person name="Pangilinan J."/>
            <person name="Ruiz-Duenas F.J."/>
            <person name="Barrasa J.M."/>
            <person name="Sanchez-Garcia M."/>
            <person name="Camarero S."/>
            <person name="Miyauchi S."/>
            <person name="Serrano A."/>
            <person name="Linde D."/>
            <person name="Babiker R."/>
            <person name="Drula E."/>
            <person name="Ayuso-Fernandez I."/>
            <person name="Pacheco R."/>
            <person name="Padilla G."/>
            <person name="Ferreira P."/>
            <person name="Barriuso J."/>
            <person name="Kellner H."/>
            <person name="Castanera R."/>
            <person name="Alfaro M."/>
            <person name="Ramirez L."/>
            <person name="Pisabarro A.G."/>
            <person name="Kuo A."/>
            <person name="Tritt A."/>
            <person name="Lipzen A."/>
            <person name="He G."/>
            <person name="Yan M."/>
            <person name="Ng V."/>
            <person name="Cullen D."/>
            <person name="Martin F."/>
            <person name="Rosso M.-N."/>
            <person name="Henrissat B."/>
            <person name="Hibbett D."/>
            <person name="Martinez A.T."/>
            <person name="Grigoriev I.V."/>
        </authorList>
    </citation>
    <scope>NUCLEOTIDE SEQUENCE</scope>
    <source>
        <strain evidence="2">CBS 506.95</strain>
    </source>
</reference>
<dbReference type="Proteomes" id="UP000807306">
    <property type="component" value="Unassembled WGS sequence"/>
</dbReference>
<sequence>MCSAIIQIRLWFPLRKERDLHIIYIFKIRGPYSNLQYYVDDFEEYFYLQQLRKDFRVGDTLSFKDGAGKKWGWILSMWTEGKYEDQEAVVMTYGTLEEYKVSLTVLQFHEESLSMAPQILNSRMPTHKQSFMCQNRNKWFIGKSVQVIGLQHYKGATGTIHDASPDGRCQVNLNIFGHSKPEPFYLKDVRIVPRTLPAAPTPPWHSTPMPEDPVSETNPAWNPAAGPDDTTLGPSTEDSMILSLNRRVLLRLEDGQPVVQDGMFGTMKAPLEDWTSCAPLVKSKCMCISGDHFGEKFTLVRTEGEEGLLWPAASKYNKREVLIRAPLTSLIDVVR</sequence>
<evidence type="ECO:0000256" key="1">
    <source>
        <dbReference type="SAM" id="MobiDB-lite"/>
    </source>
</evidence>
<gene>
    <name evidence="2" type="ORF">CPB83DRAFT_841126</name>
</gene>
<evidence type="ECO:0000313" key="2">
    <source>
        <dbReference type="EMBL" id="KAF9521615.1"/>
    </source>
</evidence>
<comment type="caution">
    <text evidence="2">The sequence shown here is derived from an EMBL/GenBank/DDBJ whole genome shotgun (WGS) entry which is preliminary data.</text>
</comment>
<proteinExistence type="predicted"/>
<feature type="region of interest" description="Disordered" evidence="1">
    <location>
        <begin position="199"/>
        <end position="224"/>
    </location>
</feature>
<dbReference type="AlphaFoldDB" id="A0A9P6JHX5"/>
<keyword evidence="3" id="KW-1185">Reference proteome</keyword>